<dbReference type="PROSITE" id="PS51374">
    <property type="entry name" value="NDPK_LIKE"/>
    <property type="match status" value="1"/>
</dbReference>
<dbReference type="EC" id="2.7.4.6" evidence="5"/>
<dbReference type="PANTHER" id="PTHR11349">
    <property type="entry name" value="NUCLEOSIDE DIPHOSPHATE KINASE"/>
    <property type="match status" value="1"/>
</dbReference>
<dbReference type="EMBL" id="JBBNAF010000008">
    <property type="protein sequence ID" value="KAK9121234.1"/>
    <property type="molecule type" value="Genomic_DNA"/>
</dbReference>
<evidence type="ECO:0000256" key="8">
    <source>
        <dbReference type="PROSITE-ProRule" id="PRU00706"/>
    </source>
</evidence>
<sequence>MSRKIDVLVIVNELQRTIFTLDPLEKKLGSAPSSPTVQSSFEEGSGPGCNDQAFELQLSKASSFNFRPSCTRSGQIPVPPDELKWQISLQLMYDPVIISFATSTLKILVEQSKYDPFSSQSQVGEIFSQFEKKGFKLTGLKLFQCPKELAEEHYKDLTVKPFFPKLIDYITSGPVVCMIEKLRLEHIKLVEESNELHLEKKKLAEKASYAKVSSNEAIETANLIALKKGLLVAIYLMVMLLLQLKSQRGQKNESKLIVFFTCSIYLSFLDVFKITSRLVFLELLDKASPGSVN</sequence>
<evidence type="ECO:0000256" key="5">
    <source>
        <dbReference type="ARBA" id="ARBA00012966"/>
    </source>
</evidence>
<reference evidence="10 11" key="1">
    <citation type="submission" date="2024-01" db="EMBL/GenBank/DDBJ databases">
        <title>Genome assemblies of Stephania.</title>
        <authorList>
            <person name="Yang L."/>
        </authorList>
    </citation>
    <scope>NUCLEOTIDE SEQUENCE [LARGE SCALE GENOMIC DNA]</scope>
    <source>
        <strain evidence="10">YNDBR</strain>
        <tissue evidence="10">Leaf</tissue>
    </source>
</reference>
<evidence type="ECO:0000256" key="6">
    <source>
        <dbReference type="ARBA" id="ARBA00022679"/>
    </source>
</evidence>
<dbReference type="AlphaFoldDB" id="A0AAP0IT60"/>
<evidence type="ECO:0000256" key="7">
    <source>
        <dbReference type="ARBA" id="ARBA00022777"/>
    </source>
</evidence>
<comment type="catalytic activity">
    <reaction evidence="1">
        <text>a 2'-deoxyribonucleoside 5'-diphosphate + ATP = a 2'-deoxyribonucleoside 5'-triphosphate + ADP</text>
        <dbReference type="Rhea" id="RHEA:44640"/>
        <dbReference type="ChEBI" id="CHEBI:30616"/>
        <dbReference type="ChEBI" id="CHEBI:61560"/>
        <dbReference type="ChEBI" id="CHEBI:73316"/>
        <dbReference type="ChEBI" id="CHEBI:456216"/>
        <dbReference type="EC" id="2.7.4.6"/>
    </reaction>
</comment>
<name>A0AAP0IT60_9MAGN</name>
<evidence type="ECO:0000313" key="10">
    <source>
        <dbReference type="EMBL" id="KAK9121234.1"/>
    </source>
</evidence>
<comment type="caution">
    <text evidence="10">The sequence shown here is derived from an EMBL/GenBank/DDBJ whole genome shotgun (WGS) entry which is preliminary data.</text>
</comment>
<gene>
    <name evidence="10" type="ORF">Syun_018851</name>
</gene>
<evidence type="ECO:0000256" key="1">
    <source>
        <dbReference type="ARBA" id="ARBA00000082"/>
    </source>
</evidence>
<dbReference type="Gene3D" id="3.30.70.141">
    <property type="entry name" value="Nucleoside diphosphate kinase-like domain"/>
    <property type="match status" value="1"/>
</dbReference>
<keyword evidence="7" id="KW-0418">Kinase</keyword>
<dbReference type="SUPFAM" id="SSF54919">
    <property type="entry name" value="Nucleoside diphosphate kinase, NDK"/>
    <property type="match status" value="1"/>
</dbReference>
<evidence type="ECO:0000256" key="2">
    <source>
        <dbReference type="ARBA" id="ARBA00000937"/>
    </source>
</evidence>
<comment type="caution">
    <text evidence="8">Lacks conserved residue(s) required for the propagation of feature annotation.</text>
</comment>
<evidence type="ECO:0000256" key="4">
    <source>
        <dbReference type="ARBA" id="ARBA00008142"/>
    </source>
</evidence>
<dbReference type="InterPro" id="IPR034907">
    <property type="entry name" value="NDK-like_dom"/>
</dbReference>
<keyword evidence="6" id="KW-0808">Transferase</keyword>
<dbReference type="SMART" id="SM00562">
    <property type="entry name" value="NDK"/>
    <property type="match status" value="1"/>
</dbReference>
<evidence type="ECO:0000259" key="9">
    <source>
        <dbReference type="SMART" id="SM00562"/>
    </source>
</evidence>
<dbReference type="GO" id="GO:0004550">
    <property type="term" value="F:nucleoside diphosphate kinase activity"/>
    <property type="evidence" value="ECO:0007669"/>
    <property type="project" value="UniProtKB-EC"/>
</dbReference>
<accession>A0AAP0IT60</accession>
<protein>
    <recommendedName>
        <fullName evidence="5">nucleoside-diphosphate kinase</fullName>
        <ecNumber evidence="5">2.7.4.6</ecNumber>
    </recommendedName>
</protein>
<comment type="cofactor">
    <cofactor evidence="3">
        <name>Mg(2+)</name>
        <dbReference type="ChEBI" id="CHEBI:18420"/>
    </cofactor>
</comment>
<feature type="domain" description="Nucleoside diphosphate kinase-like" evidence="9">
    <location>
        <begin position="119"/>
        <end position="233"/>
    </location>
</feature>
<dbReference type="Pfam" id="PF00334">
    <property type="entry name" value="NDK"/>
    <property type="match status" value="1"/>
</dbReference>
<organism evidence="10 11">
    <name type="scientific">Stephania yunnanensis</name>
    <dbReference type="NCBI Taxonomy" id="152371"/>
    <lineage>
        <taxon>Eukaryota</taxon>
        <taxon>Viridiplantae</taxon>
        <taxon>Streptophyta</taxon>
        <taxon>Embryophyta</taxon>
        <taxon>Tracheophyta</taxon>
        <taxon>Spermatophyta</taxon>
        <taxon>Magnoliopsida</taxon>
        <taxon>Ranunculales</taxon>
        <taxon>Menispermaceae</taxon>
        <taxon>Menispermoideae</taxon>
        <taxon>Cissampelideae</taxon>
        <taxon>Stephania</taxon>
    </lineage>
</organism>
<keyword evidence="11" id="KW-1185">Reference proteome</keyword>
<comment type="similarity">
    <text evidence="4 8">Belongs to the NDK family.</text>
</comment>
<evidence type="ECO:0000256" key="3">
    <source>
        <dbReference type="ARBA" id="ARBA00001946"/>
    </source>
</evidence>
<comment type="catalytic activity">
    <reaction evidence="2">
        <text>a ribonucleoside 5'-diphosphate + ATP = a ribonucleoside 5'-triphosphate + ADP</text>
        <dbReference type="Rhea" id="RHEA:18113"/>
        <dbReference type="ChEBI" id="CHEBI:30616"/>
        <dbReference type="ChEBI" id="CHEBI:57930"/>
        <dbReference type="ChEBI" id="CHEBI:61557"/>
        <dbReference type="ChEBI" id="CHEBI:456216"/>
        <dbReference type="EC" id="2.7.4.6"/>
    </reaction>
</comment>
<dbReference type="Proteomes" id="UP001420932">
    <property type="component" value="Unassembled WGS sequence"/>
</dbReference>
<proteinExistence type="inferred from homology"/>
<evidence type="ECO:0000313" key="11">
    <source>
        <dbReference type="Proteomes" id="UP001420932"/>
    </source>
</evidence>
<dbReference type="InterPro" id="IPR036850">
    <property type="entry name" value="NDK-like_dom_sf"/>
</dbReference>